<proteinExistence type="predicted"/>
<dbReference type="Pfam" id="PF01796">
    <property type="entry name" value="OB_ChsH2_C"/>
    <property type="match status" value="1"/>
</dbReference>
<dbReference type="eggNOG" id="COG1545">
    <property type="taxonomic scope" value="Bacteria"/>
</dbReference>
<organism evidence="2 3">
    <name type="scientific">Rhodococcus jostii (strain RHA1)</name>
    <dbReference type="NCBI Taxonomy" id="101510"/>
    <lineage>
        <taxon>Bacteria</taxon>
        <taxon>Bacillati</taxon>
        <taxon>Actinomycetota</taxon>
        <taxon>Actinomycetes</taxon>
        <taxon>Mycobacteriales</taxon>
        <taxon>Nocardiaceae</taxon>
        <taxon>Rhodococcus</taxon>
    </lineage>
</organism>
<feature type="domain" description="ChsH2 C-terminal OB-fold" evidence="1">
    <location>
        <begin position="44"/>
        <end position="107"/>
    </location>
</feature>
<dbReference type="InterPro" id="IPR012340">
    <property type="entry name" value="NA-bd_OB-fold"/>
</dbReference>
<sequence>MRMGETHTAPALGASRCSHCSTVAFPATGLCSQCSRPAMSPFTLSTRGTVWAYTVQRFAPKSPPYVPPPNGFAPFAVGYVELPEGIKIEAVLECHDFDELDDGAPVTLIATAPVPRFATDAYLKETR</sequence>
<reference evidence="3" key="1">
    <citation type="journal article" date="2006" name="Proc. Natl. Acad. Sci. U.S.A.">
        <title>The complete genome of Rhodococcus sp. RHA1 provides insights into a catabolic powerhouse.</title>
        <authorList>
            <person name="McLeod M.P."/>
            <person name="Warren R.L."/>
            <person name="Hsiao W.W.L."/>
            <person name="Araki N."/>
            <person name="Myhre M."/>
            <person name="Fernandes C."/>
            <person name="Miyazawa D."/>
            <person name="Wong W."/>
            <person name="Lillquist A.L."/>
            <person name="Wang D."/>
            <person name="Dosanjh M."/>
            <person name="Hara H."/>
            <person name="Petrescu A."/>
            <person name="Morin R.D."/>
            <person name="Yang G."/>
            <person name="Stott J.M."/>
            <person name="Schein J.E."/>
            <person name="Shin H."/>
            <person name="Smailus D."/>
            <person name="Siddiqui A.S."/>
            <person name="Marra M.A."/>
            <person name="Jones S.J.M."/>
            <person name="Holt R."/>
            <person name="Brinkman F.S.L."/>
            <person name="Miyauchi K."/>
            <person name="Fukuda M."/>
            <person name="Davies J.E."/>
            <person name="Mohn W.W."/>
            <person name="Eltis L.D."/>
        </authorList>
    </citation>
    <scope>NUCLEOTIDE SEQUENCE [LARGE SCALE GENOMIC DNA]</scope>
    <source>
        <strain evidence="3">RHA1</strain>
    </source>
</reference>
<evidence type="ECO:0000313" key="2">
    <source>
        <dbReference type="EMBL" id="ABG96535.1"/>
    </source>
</evidence>
<dbReference type="Proteomes" id="UP000008710">
    <property type="component" value="Chromosome"/>
</dbReference>
<dbReference type="PANTHER" id="PTHR34075">
    <property type="entry name" value="BLR3430 PROTEIN"/>
    <property type="match status" value="1"/>
</dbReference>
<evidence type="ECO:0000259" key="1">
    <source>
        <dbReference type="Pfam" id="PF01796"/>
    </source>
</evidence>
<dbReference type="InterPro" id="IPR052513">
    <property type="entry name" value="Thioester_dehydratase-like"/>
</dbReference>
<dbReference type="HOGENOM" id="CLU_146761_0_0_11"/>
<dbReference type="SUPFAM" id="SSF50249">
    <property type="entry name" value="Nucleic acid-binding proteins"/>
    <property type="match status" value="1"/>
</dbReference>
<dbReference type="InterPro" id="IPR002878">
    <property type="entry name" value="ChsH2_C"/>
</dbReference>
<evidence type="ECO:0000313" key="3">
    <source>
        <dbReference type="Proteomes" id="UP000008710"/>
    </source>
</evidence>
<protein>
    <recommendedName>
        <fullName evidence="1">ChsH2 C-terminal OB-fold domain-containing protein</fullName>
    </recommendedName>
</protein>
<dbReference type="PANTHER" id="PTHR34075:SF5">
    <property type="entry name" value="BLR3430 PROTEIN"/>
    <property type="match status" value="1"/>
</dbReference>
<name>Q0S7F1_RHOJR</name>
<dbReference type="EMBL" id="CP000431">
    <property type="protein sequence ID" value="ABG96535.1"/>
    <property type="molecule type" value="Genomic_DNA"/>
</dbReference>
<dbReference type="KEGG" id="rha:RHA1_ro04750"/>
<accession>Q0S7F1</accession>
<dbReference type="AlphaFoldDB" id="Q0S7F1"/>
<gene>
    <name evidence="2" type="ordered locus">RHA1_ro04750</name>
</gene>